<evidence type="ECO:0000256" key="5">
    <source>
        <dbReference type="ARBA" id="ARBA00022970"/>
    </source>
</evidence>
<feature type="transmembrane region" description="Helical" evidence="9">
    <location>
        <begin position="586"/>
        <end position="604"/>
    </location>
</feature>
<dbReference type="AlphaFoldDB" id="A0AAV5RYH5"/>
<feature type="transmembrane region" description="Helical" evidence="9">
    <location>
        <begin position="175"/>
        <end position="194"/>
    </location>
</feature>
<dbReference type="Proteomes" id="UP001377567">
    <property type="component" value="Unassembled WGS sequence"/>
</dbReference>
<evidence type="ECO:0000256" key="2">
    <source>
        <dbReference type="ARBA" id="ARBA00006983"/>
    </source>
</evidence>
<feature type="transmembrane region" description="Helical" evidence="9">
    <location>
        <begin position="505"/>
        <end position="530"/>
    </location>
</feature>
<evidence type="ECO:0000256" key="4">
    <source>
        <dbReference type="ARBA" id="ARBA00022692"/>
    </source>
</evidence>
<comment type="similarity">
    <text evidence="2">Belongs to the amino acid-polyamine-organocation (APC) superfamily. YAT (TC 2.A.3.10) family.</text>
</comment>
<feature type="transmembrane region" description="Helical" evidence="9">
    <location>
        <begin position="201"/>
        <end position="219"/>
    </location>
</feature>
<feature type="region of interest" description="Disordered" evidence="8">
    <location>
        <begin position="1"/>
        <end position="62"/>
    </location>
</feature>
<dbReference type="InterPro" id="IPR004841">
    <property type="entry name" value="AA-permease/SLC12A_dom"/>
</dbReference>
<evidence type="ECO:0000256" key="3">
    <source>
        <dbReference type="ARBA" id="ARBA00022448"/>
    </source>
</evidence>
<keyword evidence="12" id="KW-1185">Reference proteome</keyword>
<reference evidence="11 12" key="1">
    <citation type="journal article" date="2023" name="Elife">
        <title>Identification of key yeast species and microbe-microbe interactions impacting larval growth of Drosophila in the wild.</title>
        <authorList>
            <person name="Mure A."/>
            <person name="Sugiura Y."/>
            <person name="Maeda R."/>
            <person name="Honda K."/>
            <person name="Sakurai N."/>
            <person name="Takahashi Y."/>
            <person name="Watada M."/>
            <person name="Katoh T."/>
            <person name="Gotoh A."/>
            <person name="Gotoh Y."/>
            <person name="Taniguchi I."/>
            <person name="Nakamura K."/>
            <person name="Hayashi T."/>
            <person name="Katayama T."/>
            <person name="Uemura T."/>
            <person name="Hattori Y."/>
        </authorList>
    </citation>
    <scope>NUCLEOTIDE SEQUENCE [LARGE SCALE GENOMIC DNA]</scope>
    <source>
        <strain evidence="11 12">KH-74</strain>
    </source>
</reference>
<feature type="transmembrane region" description="Helical" evidence="9">
    <location>
        <begin position="550"/>
        <end position="574"/>
    </location>
</feature>
<feature type="transmembrane region" description="Helical" evidence="9">
    <location>
        <begin position="261"/>
        <end position="282"/>
    </location>
</feature>
<dbReference type="Gene3D" id="1.20.1740.10">
    <property type="entry name" value="Amino acid/polyamine transporter I"/>
    <property type="match status" value="1"/>
</dbReference>
<dbReference type="GO" id="GO:0015171">
    <property type="term" value="F:amino acid transmembrane transporter activity"/>
    <property type="evidence" value="ECO:0007669"/>
    <property type="project" value="TreeGrafter"/>
</dbReference>
<evidence type="ECO:0000256" key="6">
    <source>
        <dbReference type="ARBA" id="ARBA00022989"/>
    </source>
</evidence>
<dbReference type="GO" id="GO:0016020">
    <property type="term" value="C:membrane"/>
    <property type="evidence" value="ECO:0007669"/>
    <property type="project" value="UniProtKB-SubCell"/>
</dbReference>
<dbReference type="Pfam" id="PF00324">
    <property type="entry name" value="AA_permease"/>
    <property type="match status" value="1"/>
</dbReference>
<comment type="caution">
    <text evidence="11">The sequence shown here is derived from an EMBL/GenBank/DDBJ whole genome shotgun (WGS) entry which is preliminary data.</text>
</comment>
<evidence type="ECO:0000313" key="12">
    <source>
        <dbReference type="Proteomes" id="UP001377567"/>
    </source>
</evidence>
<feature type="transmembrane region" description="Helical" evidence="9">
    <location>
        <begin position="294"/>
        <end position="313"/>
    </location>
</feature>
<dbReference type="FunFam" id="1.20.1740.10:FF:000017">
    <property type="entry name" value="Amino acid permease"/>
    <property type="match status" value="1"/>
</dbReference>
<feature type="transmembrane region" description="Helical" evidence="9">
    <location>
        <begin position="433"/>
        <end position="458"/>
    </location>
</feature>
<dbReference type="EMBL" id="BTGD01000010">
    <property type="protein sequence ID" value="GMM56649.1"/>
    <property type="molecule type" value="Genomic_DNA"/>
</dbReference>
<evidence type="ECO:0000313" key="11">
    <source>
        <dbReference type="EMBL" id="GMM56649.1"/>
    </source>
</evidence>
<sequence>MAQRFDSKEAKGNSATTEIRSAEQDNEVEYFEMVPTGTGNGRPSSEDSRSGNTNRRGRFARSYPGKKHFRDFVDSFKRAEDPQLEQPLEDIDVAVSRNTIENINKEMASIEGAGRLSSAEDRIGGAAAPGEQYHDDTDDKFKKTIKPRHVIMISLGTGIGTGLLVGNGSTLANGGPASLVIGYAIMGSCIYCIIQAVGEMAVAYISLIGGFNAYPAFIVDPALGFSVAWVYCLQWLCVCPLELVTASMTIKYWTTKVDPDVFVIIFYVLIVAINVVGGAAGYAEAEFFFNSCKILMMAGFFILGIIIICGGAGNDGYIGGKYWHDPGAFRGDKPIDHFKGVVGTLVNAAFSFGQSEFIAITASEQSNPRKAIPSAAKKIIYRALCVYMASIVLIGFLVPWNSDQLLGSGGGGVKASPYVLAVSTHGVRVVPHFINAVILLSVLSVANSAFYSSSRMLLTLAHQGWAPKFFDYVDRAGRPTMGIAAAMLFAVIAFCATSPKEDEVFVWLLAISGLSQIFTWLLICLSHIRFRYAMKVQGRSTGELGFKSQVGVWGSGYAALFMFLILIGQFWVAIAPIGEGKLDAKAFFENYLAMPILIALYFGYKIWKRDWSLYIKADKIDLVHGRTIYDEELLRQEREELEEKLRNGPFWKRAYAFWC</sequence>
<feature type="transmembrane region" description="Helical" evidence="9">
    <location>
        <begin position="150"/>
        <end position="169"/>
    </location>
</feature>
<feature type="domain" description="Amino acid permease/ SLC12A" evidence="10">
    <location>
        <begin position="149"/>
        <end position="612"/>
    </location>
</feature>
<keyword evidence="7 9" id="KW-0472">Membrane</keyword>
<keyword evidence="5" id="KW-0029">Amino-acid transport</keyword>
<keyword evidence="6 9" id="KW-1133">Transmembrane helix</keyword>
<comment type="subcellular location">
    <subcellularLocation>
        <location evidence="1">Membrane</location>
        <topology evidence="1">Multi-pass membrane protein</topology>
    </subcellularLocation>
</comment>
<name>A0AAV5RYH5_MAUHU</name>
<gene>
    <name evidence="11" type="ORF">DAKH74_032650</name>
</gene>
<proteinExistence type="inferred from homology"/>
<keyword evidence="4 9" id="KW-0812">Transmembrane</keyword>
<feature type="transmembrane region" description="Helical" evidence="9">
    <location>
        <begin position="479"/>
        <end position="499"/>
    </location>
</feature>
<keyword evidence="3" id="KW-0813">Transport</keyword>
<evidence type="ECO:0000256" key="1">
    <source>
        <dbReference type="ARBA" id="ARBA00004141"/>
    </source>
</evidence>
<dbReference type="PANTHER" id="PTHR43341">
    <property type="entry name" value="AMINO ACID PERMEASE"/>
    <property type="match status" value="1"/>
</dbReference>
<evidence type="ECO:0000256" key="7">
    <source>
        <dbReference type="ARBA" id="ARBA00023136"/>
    </source>
</evidence>
<dbReference type="InterPro" id="IPR050524">
    <property type="entry name" value="APC_YAT"/>
</dbReference>
<feature type="transmembrane region" description="Helical" evidence="9">
    <location>
        <begin position="379"/>
        <end position="400"/>
    </location>
</feature>
<evidence type="ECO:0000256" key="9">
    <source>
        <dbReference type="SAM" id="Phobius"/>
    </source>
</evidence>
<organism evidence="11 12">
    <name type="scientific">Maudiozyma humilis</name>
    <name type="common">Sour dough yeast</name>
    <name type="synonym">Kazachstania humilis</name>
    <dbReference type="NCBI Taxonomy" id="51915"/>
    <lineage>
        <taxon>Eukaryota</taxon>
        <taxon>Fungi</taxon>
        <taxon>Dikarya</taxon>
        <taxon>Ascomycota</taxon>
        <taxon>Saccharomycotina</taxon>
        <taxon>Saccharomycetes</taxon>
        <taxon>Saccharomycetales</taxon>
        <taxon>Saccharomycetaceae</taxon>
        <taxon>Maudiozyma</taxon>
    </lineage>
</organism>
<evidence type="ECO:0000259" key="10">
    <source>
        <dbReference type="Pfam" id="PF00324"/>
    </source>
</evidence>
<feature type="transmembrane region" description="Helical" evidence="9">
    <location>
        <begin position="225"/>
        <end position="249"/>
    </location>
</feature>
<protein>
    <submittedName>
        <fullName evidence="11">Amino acid transporter</fullName>
    </submittedName>
</protein>
<accession>A0AAV5RYH5</accession>
<evidence type="ECO:0000256" key="8">
    <source>
        <dbReference type="SAM" id="MobiDB-lite"/>
    </source>
</evidence>
<dbReference type="PANTHER" id="PTHR43341:SF17">
    <property type="entry name" value="GENERAL AMINO ACID PERMEASE AGP1-RELATED"/>
    <property type="match status" value="1"/>
</dbReference>
<dbReference type="NCBIfam" id="TIGR00913">
    <property type="entry name" value="2A0310"/>
    <property type="match status" value="1"/>
</dbReference>
<feature type="compositionally biased region" description="Basic and acidic residues" evidence="8">
    <location>
        <begin position="1"/>
        <end position="11"/>
    </location>
</feature>
<dbReference type="InterPro" id="IPR004762">
    <property type="entry name" value="Amino_acid_permease_fungi"/>
</dbReference>